<dbReference type="SMART" id="SM00300">
    <property type="entry name" value="ChSh"/>
    <property type="match status" value="1"/>
</dbReference>
<dbReference type="InterPro" id="IPR023780">
    <property type="entry name" value="Chromo_domain"/>
</dbReference>
<sequence>MEELDSKISEKATPSQTSTNSDDNILSQEITELADGTDLLEEYEYVVERIIDHRIGENGEYQYFLKWKGYPDDDCSWENETNIFALEMIQEYWDKNNGMAYDIGCISPLAGPSRFNQHVMSGGENAYSYSDSEDAFISECFRNHSSCQDSDDNNISTNSINDDGECESQVDDYAQNDQLVGILGEGHTSAGVKNANDIKRRRRTNRNKDNFVSRNHIDDDGYLMRFRSTLQNSRSDIEIKKIAAMEEVTWEKYVESVDYVEREENTDCLVVFLTWKNGQKTAHDSSVANLKCPQKIIEFYEQHVQFIPTPLK</sequence>
<feature type="region of interest" description="Disordered" evidence="3">
    <location>
        <begin position="1"/>
        <end position="26"/>
    </location>
</feature>
<dbReference type="SUPFAM" id="SSF54160">
    <property type="entry name" value="Chromo domain-like"/>
    <property type="match status" value="2"/>
</dbReference>
<dbReference type="InterPro" id="IPR051219">
    <property type="entry name" value="Heterochromatin_chromo-domain"/>
</dbReference>
<dbReference type="Proteomes" id="UP000789342">
    <property type="component" value="Unassembled WGS sequence"/>
</dbReference>
<dbReference type="InterPro" id="IPR000953">
    <property type="entry name" value="Chromo/chromo_shadow_dom"/>
</dbReference>
<evidence type="ECO:0000259" key="4">
    <source>
        <dbReference type="PROSITE" id="PS50013"/>
    </source>
</evidence>
<evidence type="ECO:0000256" key="1">
    <source>
        <dbReference type="ARBA" id="ARBA00004123"/>
    </source>
</evidence>
<dbReference type="OrthoDB" id="433924at2759"/>
<dbReference type="AlphaFoldDB" id="A0A9N9BWS8"/>
<dbReference type="SMART" id="SM00298">
    <property type="entry name" value="CHROMO"/>
    <property type="match status" value="1"/>
</dbReference>
<dbReference type="CDD" id="cd00024">
    <property type="entry name" value="CD_CSD"/>
    <property type="match status" value="1"/>
</dbReference>
<organism evidence="5 6">
    <name type="scientific">Acaulospora morrowiae</name>
    <dbReference type="NCBI Taxonomy" id="94023"/>
    <lineage>
        <taxon>Eukaryota</taxon>
        <taxon>Fungi</taxon>
        <taxon>Fungi incertae sedis</taxon>
        <taxon>Mucoromycota</taxon>
        <taxon>Glomeromycotina</taxon>
        <taxon>Glomeromycetes</taxon>
        <taxon>Diversisporales</taxon>
        <taxon>Acaulosporaceae</taxon>
        <taxon>Acaulospora</taxon>
    </lineage>
</organism>
<keyword evidence="2" id="KW-0539">Nucleus</keyword>
<keyword evidence="6" id="KW-1185">Reference proteome</keyword>
<feature type="compositionally biased region" description="Polar residues" evidence="3">
    <location>
        <begin position="12"/>
        <end position="26"/>
    </location>
</feature>
<dbReference type="InterPro" id="IPR016197">
    <property type="entry name" value="Chromo-like_dom_sf"/>
</dbReference>
<dbReference type="PANTHER" id="PTHR22812">
    <property type="entry name" value="CHROMOBOX PROTEIN"/>
    <property type="match status" value="1"/>
</dbReference>
<comment type="caution">
    <text evidence="5">The sequence shown here is derived from an EMBL/GenBank/DDBJ whole genome shotgun (WGS) entry which is preliminary data.</text>
</comment>
<comment type="subcellular location">
    <subcellularLocation>
        <location evidence="1">Nucleus</location>
    </subcellularLocation>
</comment>
<accession>A0A9N9BWS8</accession>
<proteinExistence type="predicted"/>
<feature type="compositionally biased region" description="Basic and acidic residues" evidence="3">
    <location>
        <begin position="1"/>
        <end position="10"/>
    </location>
</feature>
<dbReference type="Pfam" id="PF01393">
    <property type="entry name" value="Chromo_shadow"/>
    <property type="match status" value="1"/>
</dbReference>
<dbReference type="InterPro" id="IPR008251">
    <property type="entry name" value="Chromo_shadow_dom"/>
</dbReference>
<name>A0A9N9BWS8_9GLOM</name>
<feature type="domain" description="Chromo" evidence="4">
    <location>
        <begin position="45"/>
        <end position="96"/>
    </location>
</feature>
<dbReference type="GO" id="GO:0005634">
    <property type="term" value="C:nucleus"/>
    <property type="evidence" value="ECO:0007669"/>
    <property type="project" value="UniProtKB-SubCell"/>
</dbReference>
<evidence type="ECO:0000313" key="5">
    <source>
        <dbReference type="EMBL" id="CAG8580995.1"/>
    </source>
</evidence>
<dbReference type="EMBL" id="CAJVPV010004892">
    <property type="protein sequence ID" value="CAG8580995.1"/>
    <property type="molecule type" value="Genomic_DNA"/>
</dbReference>
<dbReference type="PROSITE" id="PS00598">
    <property type="entry name" value="CHROMO_1"/>
    <property type="match status" value="1"/>
</dbReference>
<evidence type="ECO:0000256" key="2">
    <source>
        <dbReference type="ARBA" id="ARBA00023242"/>
    </source>
</evidence>
<dbReference type="CDD" id="cd18657">
    <property type="entry name" value="CSD_Swi6"/>
    <property type="match status" value="1"/>
</dbReference>
<dbReference type="Pfam" id="PF00385">
    <property type="entry name" value="Chromo"/>
    <property type="match status" value="1"/>
</dbReference>
<protein>
    <submittedName>
        <fullName evidence="5">9144_t:CDS:1</fullName>
    </submittedName>
</protein>
<dbReference type="InterPro" id="IPR023779">
    <property type="entry name" value="Chromodomain_CS"/>
</dbReference>
<dbReference type="PROSITE" id="PS50013">
    <property type="entry name" value="CHROMO_2"/>
    <property type="match status" value="1"/>
</dbReference>
<gene>
    <name evidence="5" type="ORF">AMORRO_LOCUS6910</name>
</gene>
<reference evidence="5" key="1">
    <citation type="submission" date="2021-06" db="EMBL/GenBank/DDBJ databases">
        <authorList>
            <person name="Kallberg Y."/>
            <person name="Tangrot J."/>
            <person name="Rosling A."/>
        </authorList>
    </citation>
    <scope>NUCLEOTIDE SEQUENCE</scope>
    <source>
        <strain evidence="5">CL551</strain>
    </source>
</reference>
<dbReference type="Gene3D" id="2.40.50.40">
    <property type="match status" value="2"/>
</dbReference>
<evidence type="ECO:0000313" key="6">
    <source>
        <dbReference type="Proteomes" id="UP000789342"/>
    </source>
</evidence>
<dbReference type="GO" id="GO:0000792">
    <property type="term" value="C:heterochromatin"/>
    <property type="evidence" value="ECO:0007669"/>
    <property type="project" value="UniProtKB-ARBA"/>
</dbReference>
<evidence type="ECO:0000256" key="3">
    <source>
        <dbReference type="SAM" id="MobiDB-lite"/>
    </source>
</evidence>